<proteinExistence type="predicted"/>
<feature type="compositionally biased region" description="Basic and acidic residues" evidence="1">
    <location>
        <begin position="87"/>
        <end position="100"/>
    </location>
</feature>
<evidence type="ECO:0000256" key="2">
    <source>
        <dbReference type="SAM" id="Phobius"/>
    </source>
</evidence>
<sequence length="122" mass="13672">MILKHRITAALGGVANRNHNNNSLVIGLAVAIPLAVVFILVWWFGCQRKKNMRKRQAFKAGTGKAENTGVGKQRRKKPGKMAAWFGWDKRVKPAPRRDDPNQFPSGDVETGKNPHWSNCFHA</sequence>
<gene>
    <name evidence="3" type="ORF">VHEMI03118</name>
</gene>
<protein>
    <submittedName>
        <fullName evidence="3">Uncharacterized protein</fullName>
    </submittedName>
</protein>
<name>A0A0A1TCI0_9HYPO</name>
<dbReference type="Proteomes" id="UP000039046">
    <property type="component" value="Unassembled WGS sequence"/>
</dbReference>
<feature type="region of interest" description="Disordered" evidence="1">
    <location>
        <begin position="55"/>
        <end position="122"/>
    </location>
</feature>
<evidence type="ECO:0000256" key="1">
    <source>
        <dbReference type="SAM" id="MobiDB-lite"/>
    </source>
</evidence>
<keyword evidence="2" id="KW-1133">Transmembrane helix</keyword>
<dbReference type="AlphaFoldDB" id="A0A0A1TCI0"/>
<dbReference type="HOGENOM" id="CLU_2198827_0_0_1"/>
<evidence type="ECO:0000313" key="3">
    <source>
        <dbReference type="EMBL" id="CEJ83089.1"/>
    </source>
</evidence>
<feature type="transmembrane region" description="Helical" evidence="2">
    <location>
        <begin position="24"/>
        <end position="45"/>
    </location>
</feature>
<dbReference type="EMBL" id="CDHN01000001">
    <property type="protein sequence ID" value="CEJ83089.1"/>
    <property type="molecule type" value="Genomic_DNA"/>
</dbReference>
<keyword evidence="2" id="KW-0812">Transmembrane</keyword>
<accession>A0A0A1TCI0</accession>
<evidence type="ECO:0000313" key="4">
    <source>
        <dbReference type="Proteomes" id="UP000039046"/>
    </source>
</evidence>
<organism evidence="3 4">
    <name type="scientific">[Torrubiella] hemipterigena</name>
    <dbReference type="NCBI Taxonomy" id="1531966"/>
    <lineage>
        <taxon>Eukaryota</taxon>
        <taxon>Fungi</taxon>
        <taxon>Dikarya</taxon>
        <taxon>Ascomycota</taxon>
        <taxon>Pezizomycotina</taxon>
        <taxon>Sordariomycetes</taxon>
        <taxon>Hypocreomycetidae</taxon>
        <taxon>Hypocreales</taxon>
        <taxon>Clavicipitaceae</taxon>
        <taxon>Clavicipitaceae incertae sedis</taxon>
        <taxon>'Torrubiella' clade</taxon>
    </lineage>
</organism>
<reference evidence="3 4" key="1">
    <citation type="journal article" date="2015" name="Genome Announc.">
        <title>Draft Genome Sequence and Gene Annotation of the Entomopathogenic Fungus Verticillium hemipterigenum.</title>
        <authorList>
            <person name="Horn F."/>
            <person name="Habel A."/>
            <person name="Scharf D.H."/>
            <person name="Dworschak J."/>
            <person name="Brakhage A.A."/>
            <person name="Guthke R."/>
            <person name="Hertweck C."/>
            <person name="Linde J."/>
        </authorList>
    </citation>
    <scope>NUCLEOTIDE SEQUENCE [LARGE SCALE GENOMIC DNA]</scope>
</reference>
<keyword evidence="2" id="KW-0472">Membrane</keyword>
<keyword evidence="4" id="KW-1185">Reference proteome</keyword>